<name>A0A151Z752_TIELA</name>
<evidence type="ECO:0000256" key="8">
    <source>
        <dbReference type="ARBA" id="ARBA00022840"/>
    </source>
</evidence>
<dbReference type="InterPro" id="IPR004821">
    <property type="entry name" value="Cyt_trans-like"/>
</dbReference>
<comment type="catalytic activity">
    <reaction evidence="12">
        <text>nicotinate beta-D-ribonucleotide + ATP + H(+) = deamido-NAD(+) + diphosphate</text>
        <dbReference type="Rhea" id="RHEA:22860"/>
        <dbReference type="ChEBI" id="CHEBI:15378"/>
        <dbReference type="ChEBI" id="CHEBI:30616"/>
        <dbReference type="ChEBI" id="CHEBI:33019"/>
        <dbReference type="ChEBI" id="CHEBI:57502"/>
        <dbReference type="ChEBI" id="CHEBI:58437"/>
        <dbReference type="EC" id="2.7.7.18"/>
    </reaction>
</comment>
<evidence type="ECO:0000256" key="2">
    <source>
        <dbReference type="ARBA" id="ARBA00004173"/>
    </source>
</evidence>
<evidence type="ECO:0000256" key="3">
    <source>
        <dbReference type="ARBA" id="ARBA00011881"/>
    </source>
</evidence>
<dbReference type="FunCoup" id="A0A151Z752">
    <property type="interactions" value="100"/>
</dbReference>
<dbReference type="GO" id="GO:0005524">
    <property type="term" value="F:ATP binding"/>
    <property type="evidence" value="ECO:0007669"/>
    <property type="project" value="UniProtKB-KW"/>
</dbReference>
<evidence type="ECO:0000256" key="9">
    <source>
        <dbReference type="ARBA" id="ARBA00023027"/>
    </source>
</evidence>
<evidence type="ECO:0000256" key="6">
    <source>
        <dbReference type="ARBA" id="ARBA00022695"/>
    </source>
</evidence>
<comment type="caution">
    <text evidence="14">The sequence shown here is derived from an EMBL/GenBank/DDBJ whole genome shotgun (WGS) entry which is preliminary data.</text>
</comment>
<dbReference type="PANTHER" id="PTHR12039">
    <property type="entry name" value="NICOTINAMIDE MONONUCLEOTIDE ADENYLYLTRANSFERASE"/>
    <property type="match status" value="1"/>
</dbReference>
<dbReference type="InParanoid" id="A0A151Z752"/>
<dbReference type="EC" id="2.7.7.1" evidence="12"/>
<comment type="subunit">
    <text evidence="3">Homotetramer.</text>
</comment>
<dbReference type="GO" id="GO:0009435">
    <property type="term" value="P:NAD+ biosynthetic process"/>
    <property type="evidence" value="ECO:0007669"/>
    <property type="project" value="UniProtKB-UniPathway"/>
</dbReference>
<evidence type="ECO:0000256" key="11">
    <source>
        <dbReference type="ARBA" id="ARBA00093425"/>
    </source>
</evidence>
<dbReference type="Pfam" id="PF01467">
    <property type="entry name" value="CTP_transf_like"/>
    <property type="match status" value="1"/>
</dbReference>
<sequence length="244" mass="28353">METYRFPVDKLKEPTKDTTKQPVVLLACGSFNPITYMHLRMMEIARDYLIHPNKNNKYEVIGGYLSPVGDAYKKKTLININYRKEMTSLALKDSNWLMMDLWESSSKDFIPTRQVLDHIRKEISNHFNRDDIKVKLVCGADLLGSFNIPDLWDPNDMKLITSNDHYGMLCLERSGSNLDEIISKNQILTDNRKDIHFIPISILNDISSTKLREKVFNGESIKYLTNNDVIDYINQNNLYKTIPQ</sequence>
<accession>A0A151Z752</accession>
<proteinExistence type="inferred from homology"/>
<comment type="cofactor">
    <cofactor evidence="1">
        <name>Mg(2+)</name>
        <dbReference type="ChEBI" id="CHEBI:18420"/>
    </cofactor>
</comment>
<comment type="pathway">
    <text evidence="12">Cofactor biosynthesis; NAD(+) biosynthesis; NAD(+) from nicotinamide D-ribonucleotide: step 1/1.</text>
</comment>
<evidence type="ECO:0000259" key="13">
    <source>
        <dbReference type="Pfam" id="PF01467"/>
    </source>
</evidence>
<dbReference type="FunFam" id="3.40.50.620:FF:000221">
    <property type="entry name" value="Nicotinamide/nicotinic acid mononucleotide adenylyltransferase 3"/>
    <property type="match status" value="1"/>
</dbReference>
<dbReference type="EC" id="2.7.7.18" evidence="12"/>
<feature type="domain" description="Cytidyltransferase-like" evidence="13">
    <location>
        <begin position="26"/>
        <end position="214"/>
    </location>
</feature>
<comment type="function">
    <text evidence="11">Catalyzes the formation of NAD(+) from nicotinamide mononucleotide (NMN) and ATP. Can also use the deamidated form; nicotinic acid mononucleotide (NaMN) as substrate with the same efficiency. Can use triazofurin monophosphate (TrMP) as substrate. Can also use GTP and ITP as nucleotide donors. Also catalyzes the reverse reaction, i.e. the pyrophosphorolytic cleavage of NAD(+). For the pyrophosphorolytic activity, can use NAD(+), NADH, NaAD, nicotinic acid adenine dinucleotide phosphate (NHD), nicotinamide guanine dinucleotide (NGD) as substrates. Fails to cleave phosphorylated dinucleotides NADP(+), NADPH and NaADP(+). Protects against axonal degeneration following injury. May be involved in the maintenance of axonal integrity. Also functions as a stress-response chaperone protein that prevents toxic aggregation of proteins; this function may be independent of its NAD(+) synthesis activity.</text>
</comment>
<dbReference type="EMBL" id="LODT01000039">
    <property type="protein sequence ID" value="KYQ89789.1"/>
    <property type="molecule type" value="Genomic_DNA"/>
</dbReference>
<dbReference type="OMA" id="QPWKENI"/>
<dbReference type="NCBIfam" id="TIGR00482">
    <property type="entry name" value="nicotinate (nicotinamide) nucleotide adenylyltransferase"/>
    <property type="match status" value="1"/>
</dbReference>
<dbReference type="InterPro" id="IPR005248">
    <property type="entry name" value="NadD/NMNAT"/>
</dbReference>
<dbReference type="UniPathway" id="UPA00253">
    <property type="reaction ID" value="UER00600"/>
</dbReference>
<dbReference type="InterPro" id="IPR051182">
    <property type="entry name" value="Euk_NMN_adenylyltrnsfrase"/>
</dbReference>
<evidence type="ECO:0000256" key="5">
    <source>
        <dbReference type="ARBA" id="ARBA00022679"/>
    </source>
</evidence>
<dbReference type="SUPFAM" id="SSF52374">
    <property type="entry name" value="Nucleotidylyl transferase"/>
    <property type="match status" value="1"/>
</dbReference>
<dbReference type="PANTHER" id="PTHR12039:SF0">
    <property type="entry name" value="NICOTINAMIDE-NUCLEOTIDE ADENYLYLTRANSFERASE"/>
    <property type="match status" value="1"/>
</dbReference>
<keyword evidence="15" id="KW-1185">Reference proteome</keyword>
<dbReference type="STRING" id="361077.A0A151Z752"/>
<evidence type="ECO:0000313" key="15">
    <source>
        <dbReference type="Proteomes" id="UP000076078"/>
    </source>
</evidence>
<keyword evidence="4 12" id="KW-0662">Pyridine nucleotide biosynthesis</keyword>
<reference evidence="14 15" key="1">
    <citation type="submission" date="2015-12" db="EMBL/GenBank/DDBJ databases">
        <title>Dictyostelia acquired genes for synthesis and detection of signals that induce cell-type specialization by lateral gene transfer from prokaryotes.</title>
        <authorList>
            <person name="Gloeckner G."/>
            <person name="Schaap P."/>
        </authorList>
    </citation>
    <scope>NUCLEOTIDE SEQUENCE [LARGE SCALE GENOMIC DNA]</scope>
    <source>
        <strain evidence="14 15">TK</strain>
    </source>
</reference>
<keyword evidence="8 12" id="KW-0067">ATP-binding</keyword>
<keyword evidence="5 12" id="KW-0808">Transferase</keyword>
<protein>
    <recommendedName>
        <fullName evidence="12">Nicotinamide-nucleotide adenylyltransferase</fullName>
        <ecNumber evidence="12">2.7.7.1</ecNumber>
        <ecNumber evidence="12">2.7.7.18</ecNumber>
    </recommendedName>
</protein>
<dbReference type="AlphaFoldDB" id="A0A151Z752"/>
<evidence type="ECO:0000313" key="14">
    <source>
        <dbReference type="EMBL" id="KYQ89789.1"/>
    </source>
</evidence>
<keyword evidence="7 12" id="KW-0547">Nucleotide-binding</keyword>
<dbReference type="InterPro" id="IPR014729">
    <property type="entry name" value="Rossmann-like_a/b/a_fold"/>
</dbReference>
<gene>
    <name evidence="14" type="ORF">DLAC_11788</name>
</gene>
<comment type="catalytic activity">
    <reaction evidence="12">
        <text>beta-nicotinamide D-ribonucleotide + ATP + H(+) = diphosphate + NAD(+)</text>
        <dbReference type="Rhea" id="RHEA:21360"/>
        <dbReference type="ChEBI" id="CHEBI:14649"/>
        <dbReference type="ChEBI" id="CHEBI:15378"/>
        <dbReference type="ChEBI" id="CHEBI:30616"/>
        <dbReference type="ChEBI" id="CHEBI:33019"/>
        <dbReference type="ChEBI" id="CHEBI:57540"/>
        <dbReference type="EC" id="2.7.7.1"/>
    </reaction>
</comment>
<dbReference type="Proteomes" id="UP000076078">
    <property type="component" value="Unassembled WGS sequence"/>
</dbReference>
<evidence type="ECO:0000256" key="10">
    <source>
        <dbReference type="ARBA" id="ARBA00023128"/>
    </source>
</evidence>
<evidence type="ECO:0000256" key="7">
    <source>
        <dbReference type="ARBA" id="ARBA00022741"/>
    </source>
</evidence>
<keyword evidence="10" id="KW-0496">Mitochondrion</keyword>
<comment type="similarity">
    <text evidence="12">Belongs to the eukaryotic NMN adenylyltransferase family.</text>
</comment>
<dbReference type="GO" id="GO:0000309">
    <property type="term" value="F:nicotinamide-nucleotide adenylyltransferase activity"/>
    <property type="evidence" value="ECO:0007669"/>
    <property type="project" value="UniProtKB-EC"/>
</dbReference>
<dbReference type="GO" id="GO:0005759">
    <property type="term" value="C:mitochondrial matrix"/>
    <property type="evidence" value="ECO:0007669"/>
    <property type="project" value="UniProtKB-ARBA"/>
</dbReference>
<keyword evidence="9 12" id="KW-0520">NAD</keyword>
<evidence type="ECO:0000256" key="1">
    <source>
        <dbReference type="ARBA" id="ARBA00001946"/>
    </source>
</evidence>
<dbReference type="GO" id="GO:0004515">
    <property type="term" value="F:nicotinate-nucleotide adenylyltransferase activity"/>
    <property type="evidence" value="ECO:0007669"/>
    <property type="project" value="UniProtKB-EC"/>
</dbReference>
<organism evidence="14 15">
    <name type="scientific">Tieghemostelium lacteum</name>
    <name type="common">Slime mold</name>
    <name type="synonym">Dictyostelium lacteum</name>
    <dbReference type="NCBI Taxonomy" id="361077"/>
    <lineage>
        <taxon>Eukaryota</taxon>
        <taxon>Amoebozoa</taxon>
        <taxon>Evosea</taxon>
        <taxon>Eumycetozoa</taxon>
        <taxon>Dictyostelia</taxon>
        <taxon>Dictyosteliales</taxon>
        <taxon>Raperosteliaceae</taxon>
        <taxon>Tieghemostelium</taxon>
    </lineage>
</organism>
<evidence type="ECO:0000256" key="4">
    <source>
        <dbReference type="ARBA" id="ARBA00022642"/>
    </source>
</evidence>
<evidence type="ECO:0000256" key="12">
    <source>
        <dbReference type="RuleBase" id="RU362021"/>
    </source>
</evidence>
<keyword evidence="6 12" id="KW-0548">Nucleotidyltransferase</keyword>
<dbReference type="OrthoDB" id="422187at2759"/>
<comment type="subcellular location">
    <subcellularLocation>
        <location evidence="2">Mitochondrion</location>
    </subcellularLocation>
</comment>
<dbReference type="Gene3D" id="3.40.50.620">
    <property type="entry name" value="HUPs"/>
    <property type="match status" value="1"/>
</dbReference>